<feature type="compositionally biased region" description="Low complexity" evidence="1">
    <location>
        <begin position="82"/>
        <end position="97"/>
    </location>
</feature>
<evidence type="ECO:0000313" key="2">
    <source>
        <dbReference type="EMBL" id="CAK0836291.1"/>
    </source>
</evidence>
<feature type="compositionally biased region" description="Low complexity" evidence="1">
    <location>
        <begin position="457"/>
        <end position="477"/>
    </location>
</feature>
<evidence type="ECO:0000256" key="1">
    <source>
        <dbReference type="SAM" id="MobiDB-lite"/>
    </source>
</evidence>
<dbReference type="EMBL" id="CAUYUJ010013481">
    <property type="protein sequence ID" value="CAK0836291.1"/>
    <property type="molecule type" value="Genomic_DNA"/>
</dbReference>
<feature type="compositionally biased region" description="Low complexity" evidence="1">
    <location>
        <begin position="608"/>
        <end position="623"/>
    </location>
</feature>
<organism evidence="2 3">
    <name type="scientific">Prorocentrum cordatum</name>
    <dbReference type="NCBI Taxonomy" id="2364126"/>
    <lineage>
        <taxon>Eukaryota</taxon>
        <taxon>Sar</taxon>
        <taxon>Alveolata</taxon>
        <taxon>Dinophyceae</taxon>
        <taxon>Prorocentrales</taxon>
        <taxon>Prorocentraceae</taxon>
        <taxon>Prorocentrum</taxon>
    </lineage>
</organism>
<feature type="region of interest" description="Disordered" evidence="1">
    <location>
        <begin position="79"/>
        <end position="122"/>
    </location>
</feature>
<accession>A0ABN9SUY7</accession>
<keyword evidence="3" id="KW-1185">Reference proteome</keyword>
<dbReference type="Proteomes" id="UP001189429">
    <property type="component" value="Unassembled WGS sequence"/>
</dbReference>
<proteinExistence type="predicted"/>
<feature type="compositionally biased region" description="Polar residues" evidence="1">
    <location>
        <begin position="530"/>
        <end position="542"/>
    </location>
</feature>
<name>A0ABN9SUY7_9DINO</name>
<protein>
    <submittedName>
        <fullName evidence="2">Uncharacterized protein</fullName>
    </submittedName>
</protein>
<gene>
    <name evidence="2" type="ORF">PCOR1329_LOCUS32833</name>
</gene>
<feature type="region of interest" description="Disordered" evidence="1">
    <location>
        <begin position="448"/>
        <end position="636"/>
    </location>
</feature>
<comment type="caution">
    <text evidence="2">The sequence shown here is derived from an EMBL/GenBank/DDBJ whole genome shotgun (WGS) entry which is preliminary data.</text>
</comment>
<sequence>MAPAAATAGDLRGLLESARPEWNQAELTKVEAKLLALGVGTAEGLERVLAEGTLNALLRAKGMRAFGADTLAALRQQLGSGAATRPARTAPPRSLRPAPRKSPTVEAEAEAHAERGGAPGGSVAARAGACGVDLATLDPGADVEALLERLERLERMTAGQLALVREELGFAGCGDAPDLTRGELKPMVHDALVWQHLGLGALRARCAALGLTAHGDEPRDDLACWPARRSWEEVGVPVDRLPHLEAAREVLRELQSLEECAPQRLPEWCAERGLQHPAGREPHSVRRRLRREIVWERMPLSELRRELRSDGAGSASDDPIGALPQVGRGDVIRELGLAMDGSSAGAVALASRFGGPEAAERVLARMDLQWAMGPLSLRAEHARVGLPFEAGAGRAEVLDRLRGAVVWEQAAPSALRTACRELGLDDSGVAEALRRRLMHAPSCEAWGQLRAPPGAPPATSEAAAPLEAAQAPPVDADQASRNEELSAAADASEEEPSRARALEKAAAADQPRAPHLCEAWGGSRVPPGSPRTTSETAPQGMTQAPPACARRVTRHEELSAAADPSEEEPSRARALERAAAAGQPRALHEAWGRPRAAPGSRPATSQVAPTGAARAPPAEAPQATRREELSAAAQASEEELSRARALGVPVASLRAGCNVTALLDQVDGLGRLAAPRLARELEQRGRPTDELLSRAELREQLQRVLIQEEGTVQMLAAACAGFGLELGGGEAARSRAELLSLLAQCEWEALGVPASRLPDAAACRRVLDHFRVLDGHGPEELAGECRRLGVPRQAYAAALLADLRQCAIWAELPLEELRRECLAYDVAGPVSEADAAGLIKELKACLGAHRCRARGIPPEVLGLHVATQLLWQVDALQAAGVARLEAEHVRRGLAFCAELGPQGSVDRLRDLLVWEHMGEEALRSECSERSLDWSGDRRALQARLAAWQQAALPLRARGADPAQLGSIEAARRLAQEFEAIEDASDDDLVAHVARCGLVGGRALPREALARLAKASHLMRELPARELERERQRWGLPPVATESRAALLARLQEQQYLDCVEAAGIPARSLGSGATREVLELYEQWLDMPRPELLAACQGIGPLALPAEGSLPQDRSELLAAMRDVAAWERLPLPELRRLCSSRDPPVLAGGPGHGGEEDPSEGFLPQLVVDRFRPCYERMGIPVEELGTLQAAQVIQQHAAVEQKSEETLWKWYVGKGLPREAAMAKAELVHLRRQALLWRWQPLERLRRECAEHPAPPGHADERTFLVDRLTERECMRIWDGRGFQATRIGSIDKAVMVVEEYERLRGLGDEDLRSEWNGLGFQADVVAHRGREALLEAFREVLVWNALPLPDLERVCEARDPPIRASGAVTKKREVRSELIQQLVVDRFRRDYEGRGIQVSKIGLLKAAQVSAEFASIESMSVPQLTAQYARIGISLAPGGAPRRELAARLQDVFLLEALPPADVFEECLATGAEEELKSALLEVLFTKGSRAACPEARPGARGPAGLASVPE</sequence>
<evidence type="ECO:0000313" key="3">
    <source>
        <dbReference type="Proteomes" id="UP001189429"/>
    </source>
</evidence>
<reference evidence="2" key="1">
    <citation type="submission" date="2023-10" db="EMBL/GenBank/DDBJ databases">
        <authorList>
            <person name="Chen Y."/>
            <person name="Shah S."/>
            <person name="Dougan E. K."/>
            <person name="Thang M."/>
            <person name="Chan C."/>
        </authorList>
    </citation>
    <scope>NUCLEOTIDE SEQUENCE [LARGE SCALE GENOMIC DNA]</scope>
</reference>